<evidence type="ECO:0000313" key="2">
    <source>
        <dbReference type="EMBL" id="BAG03310.1"/>
    </source>
</evidence>
<dbReference type="PaxDb" id="449447-MAE_34880"/>
<reference evidence="2 3" key="1">
    <citation type="journal article" date="2007" name="DNA Res.">
        <title>Complete genomic structure of the bloom-forming toxic cyanobacterium Microcystis aeruginosa NIES-843.</title>
        <authorList>
            <person name="Kaneko T."/>
            <person name="Nakajima N."/>
            <person name="Okamoto S."/>
            <person name="Suzuki I."/>
            <person name="Tanabe Y."/>
            <person name="Tamaoki M."/>
            <person name="Nakamura Y."/>
            <person name="Kasai F."/>
            <person name="Watanabe A."/>
            <person name="Kawashima K."/>
            <person name="Kishida Y."/>
            <person name="Ono A."/>
            <person name="Shimizu Y."/>
            <person name="Takahashi C."/>
            <person name="Minami C."/>
            <person name="Fujishiro T."/>
            <person name="Kohara M."/>
            <person name="Katoh M."/>
            <person name="Nakazaki N."/>
            <person name="Nakayama S."/>
            <person name="Yamada M."/>
            <person name="Tabata S."/>
            <person name="Watanabe M.M."/>
        </authorList>
    </citation>
    <scope>NUCLEOTIDE SEQUENCE [LARGE SCALE GENOMIC DNA]</scope>
    <source>
        <strain evidence="3">NIES-843 / IAM M-247</strain>
    </source>
</reference>
<keyword evidence="1" id="KW-0812">Transmembrane</keyword>
<keyword evidence="1" id="KW-1133">Transmembrane helix</keyword>
<dbReference type="Proteomes" id="UP000001510">
    <property type="component" value="Chromosome"/>
</dbReference>
<evidence type="ECO:0000313" key="3">
    <source>
        <dbReference type="Proteomes" id="UP000001510"/>
    </source>
</evidence>
<feature type="transmembrane region" description="Helical" evidence="1">
    <location>
        <begin position="56"/>
        <end position="79"/>
    </location>
</feature>
<proteinExistence type="predicted"/>
<dbReference type="AlphaFoldDB" id="B0JMM5"/>
<dbReference type="HOGENOM" id="CLU_2508985_0_0_3"/>
<keyword evidence="3" id="KW-1185">Reference proteome</keyword>
<dbReference type="EMBL" id="AP009552">
    <property type="protein sequence ID" value="BAG03310.1"/>
    <property type="molecule type" value="Genomic_DNA"/>
</dbReference>
<accession>B0JMM5</accession>
<protein>
    <submittedName>
        <fullName evidence="2">Uncharacterized protein</fullName>
    </submittedName>
</protein>
<keyword evidence="1" id="KW-0472">Membrane</keyword>
<evidence type="ECO:0000256" key="1">
    <source>
        <dbReference type="SAM" id="Phobius"/>
    </source>
</evidence>
<name>B0JMM5_MICAN</name>
<gene>
    <name evidence="2" type="ordered locus">MAE_34880</name>
</gene>
<sequence length="85" mass="9734">MFSFVGKGQHQVFSMPVAGRTRVANLLFFIFRPPAKVSFRATIRSKYLKKSDKFDIILDFMDIIVIFCLLSPVSCLLSSHLTKDF</sequence>
<dbReference type="KEGG" id="mar:MAE_34880"/>
<organism evidence="2 3">
    <name type="scientific">Microcystis aeruginosa (strain NIES-843 / IAM M-2473)</name>
    <dbReference type="NCBI Taxonomy" id="449447"/>
    <lineage>
        <taxon>Bacteria</taxon>
        <taxon>Bacillati</taxon>
        <taxon>Cyanobacteriota</taxon>
        <taxon>Cyanophyceae</taxon>
        <taxon>Oscillatoriophycideae</taxon>
        <taxon>Chroococcales</taxon>
        <taxon>Microcystaceae</taxon>
        <taxon>Microcystis</taxon>
    </lineage>
</organism>
<dbReference type="EnsemblBacteria" id="BAG03310">
    <property type="protein sequence ID" value="BAG03310"/>
    <property type="gene ID" value="MAE_34880"/>
</dbReference>